<dbReference type="AlphaFoldDB" id="A0AAD7HZ99"/>
<accession>A0AAD7HZ99</accession>
<dbReference type="EMBL" id="JARKIB010000157">
    <property type="protein sequence ID" value="KAJ7730762.1"/>
    <property type="molecule type" value="Genomic_DNA"/>
</dbReference>
<organism evidence="1 2">
    <name type="scientific">Mycena metata</name>
    <dbReference type="NCBI Taxonomy" id="1033252"/>
    <lineage>
        <taxon>Eukaryota</taxon>
        <taxon>Fungi</taxon>
        <taxon>Dikarya</taxon>
        <taxon>Basidiomycota</taxon>
        <taxon>Agaricomycotina</taxon>
        <taxon>Agaricomycetes</taxon>
        <taxon>Agaricomycetidae</taxon>
        <taxon>Agaricales</taxon>
        <taxon>Marasmiineae</taxon>
        <taxon>Mycenaceae</taxon>
        <taxon>Mycena</taxon>
    </lineage>
</organism>
<dbReference type="GO" id="GO:0020037">
    <property type="term" value="F:heme binding"/>
    <property type="evidence" value="ECO:0007669"/>
    <property type="project" value="InterPro"/>
</dbReference>
<sequence>MVHILDPQIARQLSDDLAVFSEEKPPNDALLWHLIRKSNILVSNLQMPVEQFVGLTENIKQLLGGGSNTVRWDEFSQRFAVDALGSTVFGHDFAAIKDQSMFEYNGVMRGIANPIYLIAPLLERLIPRIALLNRIDTLIKQFVVLLKTKRTLREKI</sequence>
<name>A0AAD7HZ99_9AGAR</name>
<evidence type="ECO:0000313" key="2">
    <source>
        <dbReference type="Proteomes" id="UP001215598"/>
    </source>
</evidence>
<evidence type="ECO:0000313" key="1">
    <source>
        <dbReference type="EMBL" id="KAJ7730762.1"/>
    </source>
</evidence>
<comment type="caution">
    <text evidence="1">The sequence shown here is derived from an EMBL/GenBank/DDBJ whole genome shotgun (WGS) entry which is preliminary data.</text>
</comment>
<proteinExistence type="predicted"/>
<dbReference type="Gene3D" id="1.10.630.10">
    <property type="entry name" value="Cytochrome P450"/>
    <property type="match status" value="1"/>
</dbReference>
<dbReference type="InterPro" id="IPR036396">
    <property type="entry name" value="Cyt_P450_sf"/>
</dbReference>
<dbReference type="Proteomes" id="UP001215598">
    <property type="component" value="Unassembled WGS sequence"/>
</dbReference>
<keyword evidence="2" id="KW-1185">Reference proteome</keyword>
<protein>
    <recommendedName>
        <fullName evidence="3">Cytochrome P450</fullName>
    </recommendedName>
</protein>
<dbReference type="GO" id="GO:0004497">
    <property type="term" value="F:monooxygenase activity"/>
    <property type="evidence" value="ECO:0007669"/>
    <property type="project" value="InterPro"/>
</dbReference>
<reference evidence="1" key="1">
    <citation type="submission" date="2023-03" db="EMBL/GenBank/DDBJ databases">
        <title>Massive genome expansion in bonnet fungi (Mycena s.s.) driven by repeated elements and novel gene families across ecological guilds.</title>
        <authorList>
            <consortium name="Lawrence Berkeley National Laboratory"/>
            <person name="Harder C.B."/>
            <person name="Miyauchi S."/>
            <person name="Viragh M."/>
            <person name="Kuo A."/>
            <person name="Thoen E."/>
            <person name="Andreopoulos B."/>
            <person name="Lu D."/>
            <person name="Skrede I."/>
            <person name="Drula E."/>
            <person name="Henrissat B."/>
            <person name="Morin E."/>
            <person name="Kohler A."/>
            <person name="Barry K."/>
            <person name="LaButti K."/>
            <person name="Morin E."/>
            <person name="Salamov A."/>
            <person name="Lipzen A."/>
            <person name="Mereny Z."/>
            <person name="Hegedus B."/>
            <person name="Baldrian P."/>
            <person name="Stursova M."/>
            <person name="Weitz H."/>
            <person name="Taylor A."/>
            <person name="Grigoriev I.V."/>
            <person name="Nagy L.G."/>
            <person name="Martin F."/>
            <person name="Kauserud H."/>
        </authorList>
    </citation>
    <scope>NUCLEOTIDE SEQUENCE</scope>
    <source>
        <strain evidence="1">CBHHK182m</strain>
    </source>
</reference>
<dbReference type="GO" id="GO:0016705">
    <property type="term" value="F:oxidoreductase activity, acting on paired donors, with incorporation or reduction of molecular oxygen"/>
    <property type="evidence" value="ECO:0007669"/>
    <property type="project" value="InterPro"/>
</dbReference>
<gene>
    <name evidence="1" type="ORF">B0H16DRAFT_1733617</name>
</gene>
<dbReference type="GO" id="GO:0005506">
    <property type="term" value="F:iron ion binding"/>
    <property type="evidence" value="ECO:0007669"/>
    <property type="project" value="InterPro"/>
</dbReference>
<evidence type="ECO:0008006" key="3">
    <source>
        <dbReference type="Google" id="ProtNLM"/>
    </source>
</evidence>